<feature type="transmembrane region" description="Helical" evidence="1">
    <location>
        <begin position="151"/>
        <end position="168"/>
    </location>
</feature>
<keyword evidence="1" id="KW-0812">Transmembrane</keyword>
<dbReference type="Proteomes" id="UP001589607">
    <property type="component" value="Unassembled WGS sequence"/>
</dbReference>
<feature type="transmembrane region" description="Helical" evidence="1">
    <location>
        <begin position="116"/>
        <end position="139"/>
    </location>
</feature>
<feature type="transmembrane region" description="Helical" evidence="1">
    <location>
        <begin position="174"/>
        <end position="194"/>
    </location>
</feature>
<reference evidence="2 3" key="1">
    <citation type="submission" date="2024-09" db="EMBL/GenBank/DDBJ databases">
        <authorList>
            <person name="Sun Q."/>
            <person name="Mori K."/>
        </authorList>
    </citation>
    <scope>NUCLEOTIDE SEQUENCE [LARGE SCALE GENOMIC DNA]</scope>
    <source>
        <strain evidence="2 3">CECT 7955</strain>
    </source>
</reference>
<protein>
    <recommendedName>
        <fullName evidence="4">DUF2157 domain-containing protein</fullName>
    </recommendedName>
</protein>
<comment type="caution">
    <text evidence="2">The sequence shown here is derived from an EMBL/GenBank/DDBJ whole genome shotgun (WGS) entry which is preliminary data.</text>
</comment>
<evidence type="ECO:0000313" key="3">
    <source>
        <dbReference type="Proteomes" id="UP001589607"/>
    </source>
</evidence>
<proteinExistence type="predicted"/>
<evidence type="ECO:0008006" key="4">
    <source>
        <dbReference type="Google" id="ProtNLM"/>
    </source>
</evidence>
<keyword evidence="1" id="KW-1133">Transmembrane helix</keyword>
<accession>A0ABV5GLJ3</accession>
<sequence length="211" mass="25201">MTLTKENIQYINLYLKKNNVIFDDIRIELVDHISSAVEFEMVKNEKPFNTAFLEFIKENKVEILKAGKVYKKWDFPLAYKTFFQFLKNKNIIIVSIVLFLTFQKNFFEFIRENIGMIQVISVLMIIVMCLGWLLFFTGIFKRRFFAIENNFNVSILFINAFNLARILTQPKSDLAVNLTLTYSILTFLFIWFVVKKTYDFYIKNKELYAFE</sequence>
<gene>
    <name evidence="2" type="ORF">ACFFVF_07025</name>
</gene>
<evidence type="ECO:0000313" key="2">
    <source>
        <dbReference type="EMBL" id="MFB9096262.1"/>
    </source>
</evidence>
<dbReference type="EMBL" id="JBHMEY010000014">
    <property type="protein sequence ID" value="MFB9096262.1"/>
    <property type="molecule type" value="Genomic_DNA"/>
</dbReference>
<name>A0ABV5GLJ3_9FLAO</name>
<evidence type="ECO:0000256" key="1">
    <source>
        <dbReference type="SAM" id="Phobius"/>
    </source>
</evidence>
<dbReference type="RefSeq" id="WP_236458249.1">
    <property type="nucleotide sequence ID" value="NZ_CBCSGE010000009.1"/>
</dbReference>
<feature type="transmembrane region" description="Helical" evidence="1">
    <location>
        <begin position="90"/>
        <end position="110"/>
    </location>
</feature>
<keyword evidence="1" id="KW-0472">Membrane</keyword>
<keyword evidence="3" id="KW-1185">Reference proteome</keyword>
<organism evidence="2 3">
    <name type="scientific">Flavobacterium jumunjinense</name>
    <dbReference type="NCBI Taxonomy" id="998845"/>
    <lineage>
        <taxon>Bacteria</taxon>
        <taxon>Pseudomonadati</taxon>
        <taxon>Bacteroidota</taxon>
        <taxon>Flavobacteriia</taxon>
        <taxon>Flavobacteriales</taxon>
        <taxon>Flavobacteriaceae</taxon>
        <taxon>Flavobacterium</taxon>
    </lineage>
</organism>